<dbReference type="Pfam" id="PF13361">
    <property type="entry name" value="UvrD_C"/>
    <property type="match status" value="1"/>
</dbReference>
<dbReference type="PANTHER" id="PTHR11070:SF2">
    <property type="entry name" value="ATP-DEPENDENT DNA HELICASE SRS2"/>
    <property type="match status" value="1"/>
</dbReference>
<evidence type="ECO:0000313" key="15">
    <source>
        <dbReference type="EMBL" id="GBG14804.1"/>
    </source>
</evidence>
<comment type="catalytic activity">
    <reaction evidence="8">
        <text>Couples ATP hydrolysis with the unwinding of duplex DNA by translocating in the 3'-5' direction.</text>
        <dbReference type="EC" id="5.6.2.4"/>
    </reaction>
</comment>
<evidence type="ECO:0000259" key="13">
    <source>
        <dbReference type="PROSITE" id="PS51198"/>
    </source>
</evidence>
<dbReference type="Gene3D" id="1.10.10.160">
    <property type="match status" value="1"/>
</dbReference>
<protein>
    <recommendedName>
        <fullName evidence="9">DNA 3'-5' helicase</fullName>
        <ecNumber evidence="9">5.6.2.4</ecNumber>
    </recommendedName>
    <alternativeName>
        <fullName evidence="10">DNA 3'-5' helicase II</fullName>
    </alternativeName>
</protein>
<evidence type="ECO:0000256" key="4">
    <source>
        <dbReference type="ARBA" id="ARBA00022806"/>
    </source>
</evidence>
<dbReference type="PROSITE" id="PS51198">
    <property type="entry name" value="UVRD_HELICASE_ATP_BIND"/>
    <property type="match status" value="1"/>
</dbReference>
<dbReference type="Proteomes" id="UP000245081">
    <property type="component" value="Unassembled WGS sequence"/>
</dbReference>
<accession>A0A2R5FE99</accession>
<dbReference type="Gene3D" id="3.40.50.300">
    <property type="entry name" value="P-loop containing nucleotide triphosphate hydrolases"/>
    <property type="match status" value="2"/>
</dbReference>
<feature type="domain" description="UvrD-like helicase ATP-binding" evidence="13">
    <location>
        <begin position="1"/>
        <end position="280"/>
    </location>
</feature>
<dbReference type="PANTHER" id="PTHR11070">
    <property type="entry name" value="UVRD / RECB / PCRA DNA HELICASE FAMILY MEMBER"/>
    <property type="match status" value="1"/>
</dbReference>
<dbReference type="InterPro" id="IPR014017">
    <property type="entry name" value="DNA_helicase_UvrD-like_C"/>
</dbReference>
<evidence type="ECO:0000256" key="8">
    <source>
        <dbReference type="ARBA" id="ARBA00034617"/>
    </source>
</evidence>
<name>A0A2R5FE99_9PROT</name>
<keyword evidence="16" id="KW-1185">Reference proteome</keyword>
<evidence type="ECO:0000256" key="2">
    <source>
        <dbReference type="ARBA" id="ARBA00022741"/>
    </source>
</evidence>
<evidence type="ECO:0000256" key="1">
    <source>
        <dbReference type="ARBA" id="ARBA00009922"/>
    </source>
</evidence>
<evidence type="ECO:0000256" key="7">
    <source>
        <dbReference type="ARBA" id="ARBA00023235"/>
    </source>
</evidence>
<dbReference type="GO" id="GO:0043138">
    <property type="term" value="F:3'-5' DNA helicase activity"/>
    <property type="evidence" value="ECO:0007669"/>
    <property type="project" value="UniProtKB-EC"/>
</dbReference>
<proteinExistence type="inferred from homology"/>
<dbReference type="Pfam" id="PF00580">
    <property type="entry name" value="UvrD-helicase"/>
    <property type="match status" value="1"/>
</dbReference>
<keyword evidence="4 12" id="KW-0347">Helicase</keyword>
<dbReference type="InterPro" id="IPR000212">
    <property type="entry name" value="DNA_helicase_UvrD/REP"/>
</dbReference>
<evidence type="ECO:0000256" key="9">
    <source>
        <dbReference type="ARBA" id="ARBA00034808"/>
    </source>
</evidence>
<evidence type="ECO:0000256" key="11">
    <source>
        <dbReference type="ARBA" id="ARBA00048988"/>
    </source>
</evidence>
<dbReference type="InterPro" id="IPR014016">
    <property type="entry name" value="UvrD-like_ATP-bd"/>
</dbReference>
<organism evidence="15 16">
    <name type="scientific">Novimethylophilus kurashikiensis</name>
    <dbReference type="NCBI Taxonomy" id="1825523"/>
    <lineage>
        <taxon>Bacteria</taxon>
        <taxon>Pseudomonadati</taxon>
        <taxon>Pseudomonadota</taxon>
        <taxon>Betaproteobacteria</taxon>
        <taxon>Nitrosomonadales</taxon>
        <taxon>Methylophilaceae</taxon>
        <taxon>Novimethylophilus</taxon>
    </lineage>
</organism>
<dbReference type="SUPFAM" id="SSF52540">
    <property type="entry name" value="P-loop containing nucleoside triphosphate hydrolases"/>
    <property type="match status" value="1"/>
</dbReference>
<dbReference type="GO" id="GO:0003677">
    <property type="term" value="F:DNA binding"/>
    <property type="evidence" value="ECO:0007669"/>
    <property type="project" value="UniProtKB-KW"/>
</dbReference>
<keyword evidence="2 12" id="KW-0547">Nucleotide-binding</keyword>
<keyword evidence="7" id="KW-0413">Isomerase</keyword>
<dbReference type="CDD" id="cd17932">
    <property type="entry name" value="DEXQc_UvrD"/>
    <property type="match status" value="1"/>
</dbReference>
<keyword evidence="5 12" id="KW-0067">ATP-binding</keyword>
<dbReference type="Gene3D" id="1.10.486.10">
    <property type="entry name" value="PCRA, domain 4"/>
    <property type="match status" value="1"/>
</dbReference>
<comment type="catalytic activity">
    <reaction evidence="11">
        <text>ATP + H2O = ADP + phosphate + H(+)</text>
        <dbReference type="Rhea" id="RHEA:13065"/>
        <dbReference type="ChEBI" id="CHEBI:15377"/>
        <dbReference type="ChEBI" id="CHEBI:15378"/>
        <dbReference type="ChEBI" id="CHEBI:30616"/>
        <dbReference type="ChEBI" id="CHEBI:43474"/>
        <dbReference type="ChEBI" id="CHEBI:456216"/>
        <dbReference type="EC" id="5.6.2.4"/>
    </reaction>
</comment>
<dbReference type="EC" id="5.6.2.4" evidence="9"/>
<keyword evidence="6" id="KW-0238">DNA-binding</keyword>
<evidence type="ECO:0000256" key="3">
    <source>
        <dbReference type="ARBA" id="ARBA00022801"/>
    </source>
</evidence>
<dbReference type="GO" id="GO:0000725">
    <property type="term" value="P:recombinational repair"/>
    <property type="evidence" value="ECO:0007669"/>
    <property type="project" value="TreeGrafter"/>
</dbReference>
<evidence type="ECO:0000313" key="16">
    <source>
        <dbReference type="Proteomes" id="UP000245081"/>
    </source>
</evidence>
<sequence length="622" mass="69192">MLVVAGAGSGKTTAVVGRAARLILEGLDPTKHLMLTFTRKAAEEMRERIAKQLPGIDPMLLQIYTFHSFCWKTIRKSPGLFGCLPGLTLLLDDDIDKLFNKFAKSRGLLSATDPAAKRKQQRFVNDLRTCYGVLRNEGGTLDDADMIADILGRFIDDSADTLTAFNGLVTAYEEYKASTNTVDFDDLIGIMVHGLRKEPMLRDRMRAQFPYLTVDESQDTNLPQFQLVELLAGDSRNVVMVGDDDQAIYAWRGARPENLQDFKSTFGAKVAYLMNNYRSQSRIVESAGEHISYNIARFEKTPVPIRAGAEKLKVWYLEAGAEAAKLLAKSIQSAIRNGVAPGEIAVLYRTNRAVHLLKRALIALRIPHHIVNGMDFIEQAEIQLAIAAGRLALNPRDAAALTRLSELADGVGEKALESLFMHATDAGLSILEAIPTAKLSAKALGSLESIRKGIARLTEDGPLELFSVLEDLGIRAYFTAKDKDKELTARRLAALHELQNMINDWLAGSLMDAESQWDEVFDSLLLDTKHNDTPDGQVWLSTVHQAKGLEWGHVHVWGLSDGIFPLSHGDEEEERRLSYVAITRAKDVCELWHAKEYPDRQGQAFSRSRFIGELPKHHVEFN</sequence>
<evidence type="ECO:0000259" key="14">
    <source>
        <dbReference type="PROSITE" id="PS51217"/>
    </source>
</evidence>
<dbReference type="PROSITE" id="PS51217">
    <property type="entry name" value="UVRD_HELICASE_CTER"/>
    <property type="match status" value="1"/>
</dbReference>
<evidence type="ECO:0000256" key="5">
    <source>
        <dbReference type="ARBA" id="ARBA00022840"/>
    </source>
</evidence>
<evidence type="ECO:0000256" key="10">
    <source>
        <dbReference type="ARBA" id="ARBA00034923"/>
    </source>
</evidence>
<comment type="caution">
    <text evidence="15">The sequence shown here is derived from an EMBL/GenBank/DDBJ whole genome shotgun (WGS) entry which is preliminary data.</text>
</comment>
<comment type="similarity">
    <text evidence="1">Belongs to the helicase family. UvrD subfamily.</text>
</comment>
<evidence type="ECO:0000256" key="6">
    <source>
        <dbReference type="ARBA" id="ARBA00023125"/>
    </source>
</evidence>
<dbReference type="InterPro" id="IPR013986">
    <property type="entry name" value="DExx_box_DNA_helicase_dom_sf"/>
</dbReference>
<dbReference type="AlphaFoldDB" id="A0A2R5FE99"/>
<feature type="binding site" evidence="12">
    <location>
        <begin position="5"/>
        <end position="12"/>
    </location>
    <ligand>
        <name>ATP</name>
        <dbReference type="ChEBI" id="CHEBI:30616"/>
    </ligand>
</feature>
<reference evidence="15 16" key="1">
    <citation type="journal article" date="2018" name="Environ. Microbiol.">
        <title>Isolation and genomic characterization of Novimethylophilus kurashikiensis gen. nov. sp. nov., a new lanthanide-dependent methylotrophic species of Methylophilaceae.</title>
        <authorList>
            <person name="Lv H."/>
            <person name="Sahin N."/>
            <person name="Tani A."/>
        </authorList>
    </citation>
    <scope>NUCLEOTIDE SEQUENCE [LARGE SCALE GENOMIC DNA]</scope>
    <source>
        <strain evidence="15 16">La2-4</strain>
    </source>
</reference>
<dbReference type="GO" id="GO:0005524">
    <property type="term" value="F:ATP binding"/>
    <property type="evidence" value="ECO:0007669"/>
    <property type="project" value="UniProtKB-UniRule"/>
</dbReference>
<gene>
    <name evidence="15" type="primary">uvrD</name>
    <name evidence="15" type="ORF">NMK_2405</name>
</gene>
<dbReference type="EMBL" id="BDOQ01000010">
    <property type="protein sequence ID" value="GBG14804.1"/>
    <property type="molecule type" value="Genomic_DNA"/>
</dbReference>
<evidence type="ECO:0000256" key="12">
    <source>
        <dbReference type="PROSITE-ProRule" id="PRU00560"/>
    </source>
</evidence>
<keyword evidence="3 12" id="KW-0378">Hydrolase</keyword>
<dbReference type="GO" id="GO:0016887">
    <property type="term" value="F:ATP hydrolysis activity"/>
    <property type="evidence" value="ECO:0007669"/>
    <property type="project" value="RHEA"/>
</dbReference>
<feature type="domain" description="UvrD-like helicase C-terminal" evidence="14">
    <location>
        <begin position="281"/>
        <end position="548"/>
    </location>
</feature>
<dbReference type="InterPro" id="IPR027417">
    <property type="entry name" value="P-loop_NTPase"/>
</dbReference>